<evidence type="ECO:0000313" key="4">
    <source>
        <dbReference type="Proteomes" id="UP000193040"/>
    </source>
</evidence>
<dbReference type="AlphaFoldDB" id="A0A1X0XWF6"/>
<protein>
    <recommendedName>
        <fullName evidence="2">DUF732 domain-containing protein</fullName>
    </recommendedName>
</protein>
<evidence type="ECO:0000313" key="3">
    <source>
        <dbReference type="EMBL" id="ORJ57217.1"/>
    </source>
</evidence>
<proteinExistence type="predicted"/>
<dbReference type="Pfam" id="PF05305">
    <property type="entry name" value="DUF732"/>
    <property type="match status" value="1"/>
</dbReference>
<feature type="signal peptide" evidence="1">
    <location>
        <begin position="1"/>
        <end position="35"/>
    </location>
</feature>
<name>A0A1X0XWF6_MYCSI</name>
<dbReference type="EMBL" id="MZZM01000026">
    <property type="protein sequence ID" value="ORJ57217.1"/>
    <property type="molecule type" value="Genomic_DNA"/>
</dbReference>
<dbReference type="Proteomes" id="UP000193040">
    <property type="component" value="Unassembled WGS sequence"/>
</dbReference>
<dbReference type="InterPro" id="IPR007969">
    <property type="entry name" value="DUF732"/>
</dbReference>
<reference evidence="3 4" key="1">
    <citation type="submission" date="2017-03" db="EMBL/GenBank/DDBJ databases">
        <title>Genomic insights into Mycobacterium simiae human colonization.</title>
        <authorList>
            <person name="Steffani J.L."/>
            <person name="Brunck M.E."/>
            <person name="Cruz E."/>
            <person name="Montiel R."/>
            <person name="Barona F."/>
        </authorList>
    </citation>
    <scope>NUCLEOTIDE SEQUENCE [LARGE SCALE GENOMIC DNA]</scope>
    <source>
        <strain evidence="3 4">MsiGto</strain>
    </source>
</reference>
<keyword evidence="4" id="KW-1185">Reference proteome</keyword>
<sequence length="114" mass="11829">MDRPTAAGKPGNIRNVAAIAAVFVALLAASTIAVADAPSAHADDQAFLADTAGVIMNPSARLAEAYRVCTDMRAGMPYRAALFDGFRDLNLIDGVNVAIVNAAQQDICPDTLGR</sequence>
<organism evidence="3 4">
    <name type="scientific">Mycobacterium simiae</name>
    <name type="common">Mycobacterium habana</name>
    <dbReference type="NCBI Taxonomy" id="1784"/>
    <lineage>
        <taxon>Bacteria</taxon>
        <taxon>Bacillati</taxon>
        <taxon>Actinomycetota</taxon>
        <taxon>Actinomycetes</taxon>
        <taxon>Mycobacteriales</taxon>
        <taxon>Mycobacteriaceae</taxon>
        <taxon>Mycobacterium</taxon>
        <taxon>Mycobacterium simiae complex</taxon>
    </lineage>
</organism>
<gene>
    <name evidence="3" type="ORF">B5M45_21810</name>
</gene>
<comment type="caution">
    <text evidence="3">The sequence shown here is derived from an EMBL/GenBank/DDBJ whole genome shotgun (WGS) entry which is preliminary data.</text>
</comment>
<feature type="domain" description="DUF732" evidence="2">
    <location>
        <begin position="43"/>
        <end position="110"/>
    </location>
</feature>
<feature type="chain" id="PRO_5038376290" description="DUF732 domain-containing protein" evidence="1">
    <location>
        <begin position="36"/>
        <end position="114"/>
    </location>
</feature>
<dbReference type="RefSeq" id="WP_084952660.1">
    <property type="nucleotide sequence ID" value="NZ_MZZM01000026.1"/>
</dbReference>
<evidence type="ECO:0000259" key="2">
    <source>
        <dbReference type="Pfam" id="PF05305"/>
    </source>
</evidence>
<accession>A0A1X0XWF6</accession>
<evidence type="ECO:0000256" key="1">
    <source>
        <dbReference type="SAM" id="SignalP"/>
    </source>
</evidence>
<keyword evidence="1" id="KW-0732">Signal</keyword>